<accession>A0A7U3ZNN1</accession>
<dbReference type="PANTHER" id="PTHR30273">
    <property type="entry name" value="PERIPLASMIC SIGNAL SENSOR AND SIGMA FACTOR ACTIVATOR FECR-RELATED"/>
    <property type="match status" value="1"/>
</dbReference>
<dbReference type="InterPro" id="IPR032508">
    <property type="entry name" value="FecR_C"/>
</dbReference>
<dbReference type="AlphaFoldDB" id="A0A7U3ZNN1"/>
<dbReference type="EMBL" id="CP002859">
    <property type="protein sequence ID" value="AEI50545.1"/>
    <property type="molecule type" value="Genomic_DNA"/>
</dbReference>
<keyword evidence="1" id="KW-0472">Membrane</keyword>
<evidence type="ECO:0000256" key="1">
    <source>
        <dbReference type="SAM" id="Phobius"/>
    </source>
</evidence>
<dbReference type="PANTHER" id="PTHR30273:SF2">
    <property type="entry name" value="PROTEIN FECR"/>
    <property type="match status" value="1"/>
</dbReference>
<evidence type="ECO:0000313" key="5">
    <source>
        <dbReference type="Proteomes" id="UP000000493"/>
    </source>
</evidence>
<dbReference type="InterPro" id="IPR012373">
    <property type="entry name" value="Ferrdict_sens_TM"/>
</dbReference>
<feature type="domain" description="FecR protein" evidence="2">
    <location>
        <begin position="116"/>
        <end position="211"/>
    </location>
</feature>
<evidence type="ECO:0000313" key="4">
    <source>
        <dbReference type="EMBL" id="AEI50545.1"/>
    </source>
</evidence>
<gene>
    <name evidence="4" type="ordered locus">Runsl_4201</name>
</gene>
<dbReference type="GO" id="GO:0016989">
    <property type="term" value="F:sigma factor antagonist activity"/>
    <property type="evidence" value="ECO:0007669"/>
    <property type="project" value="TreeGrafter"/>
</dbReference>
<protein>
    <submittedName>
        <fullName evidence="4">Anti-FecI sigma factor, FecR</fullName>
    </submittedName>
</protein>
<dbReference type="Gene3D" id="2.60.120.1440">
    <property type="match status" value="1"/>
</dbReference>
<keyword evidence="1" id="KW-0812">Transmembrane</keyword>
<dbReference type="KEGG" id="rsi:Runsl_4201"/>
<reference evidence="4 5" key="2">
    <citation type="journal article" date="2012" name="Stand. Genomic Sci.">
        <title>Complete genome sequence of the aquatic bacterium Runella slithyformis type strain (LSU 4(T)).</title>
        <authorList>
            <person name="Copeland A."/>
            <person name="Zhang X."/>
            <person name="Misra M."/>
            <person name="Lapidus A."/>
            <person name="Nolan M."/>
            <person name="Lucas S."/>
            <person name="Deshpande S."/>
            <person name="Cheng J.F."/>
            <person name="Tapia R."/>
            <person name="Goodwin L.A."/>
            <person name="Pitluck S."/>
            <person name="Liolios K."/>
            <person name="Pagani I."/>
            <person name="Ivanova N."/>
            <person name="Mikhailova N."/>
            <person name="Pati A."/>
            <person name="Chen A."/>
            <person name="Palaniappan K."/>
            <person name="Land M."/>
            <person name="Hauser L."/>
            <person name="Pan C."/>
            <person name="Jeffries C.D."/>
            <person name="Detter J.C."/>
            <person name="Brambilla E.M."/>
            <person name="Rohde M."/>
            <person name="Djao O.D."/>
            <person name="Goker M."/>
            <person name="Sikorski J."/>
            <person name="Tindall B.J."/>
            <person name="Woyke T."/>
            <person name="Bristow J."/>
            <person name="Eisen J.A."/>
            <person name="Markowitz V."/>
            <person name="Hugenholtz P."/>
            <person name="Kyrpides N.C."/>
            <person name="Klenk H.P."/>
            <person name="Mavromatis K."/>
        </authorList>
    </citation>
    <scope>NUCLEOTIDE SEQUENCE [LARGE SCALE GENOMIC DNA]</scope>
    <source>
        <strain evidence="5">ATCC 29530 / DSM 19594 / LMG 11500 / NCIMB 11436 / LSU 4</strain>
    </source>
</reference>
<evidence type="ECO:0000259" key="2">
    <source>
        <dbReference type="Pfam" id="PF04773"/>
    </source>
</evidence>
<evidence type="ECO:0000259" key="3">
    <source>
        <dbReference type="Pfam" id="PF16344"/>
    </source>
</evidence>
<organism evidence="4 5">
    <name type="scientific">Runella slithyformis (strain ATCC 29530 / DSM 19594 / LMG 11500 / NCIMB 11436 / LSU 4)</name>
    <dbReference type="NCBI Taxonomy" id="761193"/>
    <lineage>
        <taxon>Bacteria</taxon>
        <taxon>Pseudomonadati</taxon>
        <taxon>Bacteroidota</taxon>
        <taxon>Cytophagia</taxon>
        <taxon>Cytophagales</taxon>
        <taxon>Spirosomataceae</taxon>
        <taxon>Runella</taxon>
    </lineage>
</organism>
<dbReference type="Gene3D" id="3.55.50.30">
    <property type="match status" value="1"/>
</dbReference>
<dbReference type="InterPro" id="IPR006860">
    <property type="entry name" value="FecR"/>
</dbReference>
<keyword evidence="5" id="KW-1185">Reference proteome</keyword>
<keyword evidence="1" id="KW-1133">Transmembrane helix</keyword>
<dbReference type="RefSeq" id="WP_013929842.1">
    <property type="nucleotide sequence ID" value="NC_015703.1"/>
</dbReference>
<dbReference type="Pfam" id="PF16344">
    <property type="entry name" value="FecR_C"/>
    <property type="match status" value="1"/>
</dbReference>
<feature type="domain" description="Protein FecR C-terminal" evidence="3">
    <location>
        <begin position="257"/>
        <end position="316"/>
    </location>
</feature>
<dbReference type="Pfam" id="PF04773">
    <property type="entry name" value="FecR"/>
    <property type="match status" value="1"/>
</dbReference>
<sequence length="333" mass="37612">MNQQTIYRQAIQALFAGRATPLQKALIEEWLSQPAHQELYFTWLEEWERQNPQLIVDVEAAYLRLSDQTREESTGLAPLSIVPRRYSLFLGIAATVLLLAGVSMYILRDSLLYKHYETAYGELLRIDLPDESRVMLNANSSLKVPRFGFGESLREVFLKGEAEFSVKHLPNHARFIVRTPDHLEIQVLGTEFMVYSRARGSKVVLNKGKVQLRSLKNQIAKPLVITSGDVVTISGHGTLTVRHHQPVAVHAGWKEHRFTFENTSVSEIAYQLTEQFGVQIVIADSSLAKRTLGGTFKAETAEAFLNVMAEMLEIRVIHNETPGDASQVYTLTY</sequence>
<dbReference type="PIRSF" id="PIRSF018266">
    <property type="entry name" value="FecR"/>
    <property type="match status" value="1"/>
</dbReference>
<proteinExistence type="predicted"/>
<dbReference type="Proteomes" id="UP000000493">
    <property type="component" value="Chromosome"/>
</dbReference>
<reference evidence="5" key="1">
    <citation type="submission" date="2011-06" db="EMBL/GenBank/DDBJ databases">
        <title>The complete genome of chromosome of Runella slithyformis DSM 19594.</title>
        <authorList>
            <consortium name="US DOE Joint Genome Institute (JGI-PGF)"/>
            <person name="Lucas S."/>
            <person name="Han J."/>
            <person name="Lapidus A."/>
            <person name="Bruce D."/>
            <person name="Goodwin L."/>
            <person name="Pitluck S."/>
            <person name="Peters L."/>
            <person name="Kyrpides N."/>
            <person name="Mavromatis K."/>
            <person name="Ivanova N."/>
            <person name="Ovchinnikova G."/>
            <person name="Zhang X."/>
            <person name="Misra M."/>
            <person name="Detter J.C."/>
            <person name="Tapia R."/>
            <person name="Han C."/>
            <person name="Land M."/>
            <person name="Hauser L."/>
            <person name="Markowitz V."/>
            <person name="Cheng J.-F."/>
            <person name="Hugenholtz P."/>
            <person name="Woyke T."/>
            <person name="Wu D."/>
            <person name="Tindall B."/>
            <person name="Faehrich R."/>
            <person name="Brambilla E."/>
            <person name="Klenk H.-P."/>
            <person name="Eisen J.A."/>
        </authorList>
    </citation>
    <scope>NUCLEOTIDE SEQUENCE [LARGE SCALE GENOMIC DNA]</scope>
    <source>
        <strain evidence="5">ATCC 29530 / DSM 19594 / LMG 11500 / NCIMB 11436 / LSU 4</strain>
    </source>
</reference>
<feature type="transmembrane region" description="Helical" evidence="1">
    <location>
        <begin position="86"/>
        <end position="107"/>
    </location>
</feature>
<name>A0A7U3ZNN1_RUNSL</name>